<sequence>MSYRSFDPTLQLWVAACLYRYYIDQVKPRQASRYLHNYSDSNIVVYMSDVITTQQAAQRLGVHPSRVRALIAAGTLAATRAGSQWLVDADSLDRQADLVEAGATARSFSPRSAWGAAALCDGLPDKLTAGERHRLRNRLAHAASGGTDTCALVRRWLSRRADSVHRYRVSEEDLADLLSARGVMPTGISTADTYNLGLAAGGAGDVYVNEDIRRELVKTHFLIESARGNLTLRVTATETLNTGIAPRLIAGVDLADDTDSRTHAAGCRLIAEALRAAQD</sequence>
<dbReference type="InterPro" id="IPR010093">
    <property type="entry name" value="SinI_DNA-bd"/>
</dbReference>
<dbReference type="InterPro" id="IPR041657">
    <property type="entry name" value="HTH_17"/>
</dbReference>
<dbReference type="AlphaFoldDB" id="A0A7I7SVS0"/>
<evidence type="ECO:0000313" key="3">
    <source>
        <dbReference type="Proteomes" id="UP000466445"/>
    </source>
</evidence>
<feature type="domain" description="Helix-turn-helix" evidence="1">
    <location>
        <begin position="51"/>
        <end position="94"/>
    </location>
</feature>
<dbReference type="Pfam" id="PF12728">
    <property type="entry name" value="HTH_17"/>
    <property type="match status" value="1"/>
</dbReference>
<reference evidence="2 3" key="1">
    <citation type="journal article" date="2019" name="Emerg. Microbes Infect.">
        <title>Comprehensive subspecies identification of 175 nontuberculous mycobacteria species based on 7547 genomic profiles.</title>
        <authorList>
            <person name="Matsumoto Y."/>
            <person name="Kinjo T."/>
            <person name="Motooka D."/>
            <person name="Nabeya D."/>
            <person name="Jung N."/>
            <person name="Uechi K."/>
            <person name="Horii T."/>
            <person name="Iida T."/>
            <person name="Fujita J."/>
            <person name="Nakamura S."/>
        </authorList>
    </citation>
    <scope>NUCLEOTIDE SEQUENCE [LARGE SCALE GENOMIC DNA]</scope>
    <source>
        <strain evidence="2 3">JCM 30395</strain>
    </source>
</reference>
<gene>
    <name evidence="2" type="ORF">MSAR_35270</name>
</gene>
<dbReference type="KEGG" id="msar:MSAR_35270"/>
<dbReference type="Proteomes" id="UP000466445">
    <property type="component" value="Chromosome"/>
</dbReference>
<dbReference type="GO" id="GO:0003677">
    <property type="term" value="F:DNA binding"/>
    <property type="evidence" value="ECO:0007669"/>
    <property type="project" value="InterPro"/>
</dbReference>
<dbReference type="NCBIfam" id="TIGR01764">
    <property type="entry name" value="excise"/>
    <property type="match status" value="1"/>
</dbReference>
<evidence type="ECO:0000259" key="1">
    <source>
        <dbReference type="Pfam" id="PF12728"/>
    </source>
</evidence>
<keyword evidence="3" id="KW-1185">Reference proteome</keyword>
<protein>
    <recommendedName>
        <fullName evidence="1">Helix-turn-helix domain-containing protein</fullName>
    </recommendedName>
</protein>
<proteinExistence type="predicted"/>
<organism evidence="2 3">
    <name type="scientific">Mycolicibacterium sarraceniae</name>
    <dbReference type="NCBI Taxonomy" id="1534348"/>
    <lineage>
        <taxon>Bacteria</taxon>
        <taxon>Bacillati</taxon>
        <taxon>Actinomycetota</taxon>
        <taxon>Actinomycetes</taxon>
        <taxon>Mycobacteriales</taxon>
        <taxon>Mycobacteriaceae</taxon>
        <taxon>Mycolicibacterium</taxon>
    </lineage>
</organism>
<dbReference type="EMBL" id="AP022595">
    <property type="protein sequence ID" value="BBY60391.1"/>
    <property type="molecule type" value="Genomic_DNA"/>
</dbReference>
<accession>A0A7I7SVS0</accession>
<evidence type="ECO:0000313" key="2">
    <source>
        <dbReference type="EMBL" id="BBY60391.1"/>
    </source>
</evidence>
<name>A0A7I7SVS0_9MYCO</name>